<dbReference type="PROSITE" id="PS50948">
    <property type="entry name" value="PAN"/>
    <property type="match status" value="1"/>
</dbReference>
<evidence type="ECO:0000256" key="2">
    <source>
        <dbReference type="ARBA" id="ARBA00023157"/>
    </source>
</evidence>
<reference evidence="4" key="1">
    <citation type="submission" date="2019-12" db="EMBL/GenBank/DDBJ databases">
        <title>Genome sequencing and annotation of Brassica cretica.</title>
        <authorList>
            <person name="Studholme D.J."/>
            <person name="Sarris P."/>
        </authorList>
    </citation>
    <scope>NUCLEOTIDE SEQUENCE</scope>
    <source>
        <strain evidence="4">PFS-109/04</strain>
        <tissue evidence="4">Leaf</tissue>
    </source>
</reference>
<feature type="domain" description="Apple" evidence="3">
    <location>
        <begin position="78"/>
        <end position="158"/>
    </location>
</feature>
<keyword evidence="1" id="KW-0732">Signal</keyword>
<comment type="caution">
    <text evidence="4">The sequence shown here is derived from an EMBL/GenBank/DDBJ whole genome shotgun (WGS) entry which is preliminary data.</text>
</comment>
<dbReference type="PANTHER" id="PTHR32444">
    <property type="entry name" value="BULB-TYPE LECTIN DOMAIN-CONTAINING PROTEIN"/>
    <property type="match status" value="1"/>
</dbReference>
<dbReference type="InterPro" id="IPR003609">
    <property type="entry name" value="Pan_app"/>
</dbReference>
<evidence type="ECO:0000313" key="4">
    <source>
        <dbReference type="EMBL" id="KAF3570336.1"/>
    </source>
</evidence>
<evidence type="ECO:0000259" key="3">
    <source>
        <dbReference type="PROSITE" id="PS50948"/>
    </source>
</evidence>
<dbReference type="Pfam" id="PF00954">
    <property type="entry name" value="S_locus_glycop"/>
    <property type="match status" value="1"/>
</dbReference>
<dbReference type="CDD" id="cd01098">
    <property type="entry name" value="PAN_AP_plant"/>
    <property type="match status" value="1"/>
</dbReference>
<proteinExistence type="predicted"/>
<accession>A0A8S9RC43</accession>
<evidence type="ECO:0000313" key="5">
    <source>
        <dbReference type="Proteomes" id="UP000712600"/>
    </source>
</evidence>
<protein>
    <recommendedName>
        <fullName evidence="3">Apple domain-containing protein</fullName>
    </recommendedName>
</protein>
<sequence>MLIRSTWIPKPQEVWKRVVHMFADDMCSWYNKCGANGLCSRDTSPNCKCIDWFEARDKEAWDLNDHTGGCVRKTSLSCSGDGFLRLSRMKLPDISESFVDRRIGLEHCEDKCRKMCNCTAYGNADMYNGGSGCVIWVGELIDLRKNNIAGQDLFVRLATTDAGDFPLFFKWSLSLYLYIEYF</sequence>
<keyword evidence="2" id="KW-1015">Disulfide bond</keyword>
<name>A0A8S9RC43_BRACR</name>
<gene>
    <name evidence="4" type="ORF">F2Q69_00060132</name>
</gene>
<dbReference type="Proteomes" id="UP000712600">
    <property type="component" value="Unassembled WGS sequence"/>
</dbReference>
<dbReference type="InterPro" id="IPR000858">
    <property type="entry name" value="S_locus_glycoprot_dom"/>
</dbReference>
<organism evidence="4 5">
    <name type="scientific">Brassica cretica</name>
    <name type="common">Mustard</name>
    <dbReference type="NCBI Taxonomy" id="69181"/>
    <lineage>
        <taxon>Eukaryota</taxon>
        <taxon>Viridiplantae</taxon>
        <taxon>Streptophyta</taxon>
        <taxon>Embryophyta</taxon>
        <taxon>Tracheophyta</taxon>
        <taxon>Spermatophyta</taxon>
        <taxon>Magnoliopsida</taxon>
        <taxon>eudicotyledons</taxon>
        <taxon>Gunneridae</taxon>
        <taxon>Pentapetalae</taxon>
        <taxon>rosids</taxon>
        <taxon>malvids</taxon>
        <taxon>Brassicales</taxon>
        <taxon>Brassicaceae</taxon>
        <taxon>Brassiceae</taxon>
        <taxon>Brassica</taxon>
    </lineage>
</organism>
<dbReference type="GO" id="GO:0048544">
    <property type="term" value="P:recognition of pollen"/>
    <property type="evidence" value="ECO:0007669"/>
    <property type="project" value="InterPro"/>
</dbReference>
<dbReference type="AlphaFoldDB" id="A0A8S9RC43"/>
<dbReference type="EMBL" id="QGKX02000095">
    <property type="protein sequence ID" value="KAF3570336.1"/>
    <property type="molecule type" value="Genomic_DNA"/>
</dbReference>
<dbReference type="SMART" id="SM00473">
    <property type="entry name" value="PAN_AP"/>
    <property type="match status" value="1"/>
</dbReference>
<evidence type="ECO:0000256" key="1">
    <source>
        <dbReference type="ARBA" id="ARBA00022729"/>
    </source>
</evidence>
<dbReference type="Pfam" id="PF08276">
    <property type="entry name" value="PAN_2"/>
    <property type="match status" value="1"/>
</dbReference>
<dbReference type="PANTHER" id="PTHR32444:SF89">
    <property type="entry name" value="S GLYCOPROTEIN"/>
    <property type="match status" value="1"/>
</dbReference>